<feature type="compositionally biased region" description="Polar residues" evidence="1">
    <location>
        <begin position="47"/>
        <end position="61"/>
    </location>
</feature>
<organism evidence="2 3">
    <name type="scientific">Helicostylum pulchrum</name>
    <dbReference type="NCBI Taxonomy" id="562976"/>
    <lineage>
        <taxon>Eukaryota</taxon>
        <taxon>Fungi</taxon>
        <taxon>Fungi incertae sedis</taxon>
        <taxon>Mucoromycota</taxon>
        <taxon>Mucoromycotina</taxon>
        <taxon>Mucoromycetes</taxon>
        <taxon>Mucorales</taxon>
        <taxon>Mucorineae</taxon>
        <taxon>Mucoraceae</taxon>
        <taxon>Helicostylum</taxon>
    </lineage>
</organism>
<accession>A0ABP9YAK5</accession>
<name>A0ABP9YAK5_9FUNG</name>
<reference evidence="2 3" key="1">
    <citation type="submission" date="2024-04" db="EMBL/GenBank/DDBJ databases">
        <title>genome sequences of Mucor flavus KT1a and Helicostylum pulchrum KT1b strains isolation_sourced from the surface of a dry-aged beef.</title>
        <authorList>
            <person name="Toyotome T."/>
            <person name="Hosono M."/>
            <person name="Torimaru M."/>
            <person name="Fukuda K."/>
            <person name="Mikami N."/>
        </authorList>
    </citation>
    <scope>NUCLEOTIDE SEQUENCE [LARGE SCALE GENOMIC DNA]</scope>
    <source>
        <strain evidence="2 3">KT1b</strain>
    </source>
</reference>
<gene>
    <name evidence="2" type="ORF">HPULCUR_008811</name>
</gene>
<dbReference type="Proteomes" id="UP001476247">
    <property type="component" value="Unassembled WGS sequence"/>
</dbReference>
<feature type="region of interest" description="Disordered" evidence="1">
    <location>
        <begin position="47"/>
        <end position="83"/>
    </location>
</feature>
<proteinExistence type="predicted"/>
<keyword evidence="3" id="KW-1185">Reference proteome</keyword>
<feature type="compositionally biased region" description="Polar residues" evidence="1">
    <location>
        <begin position="70"/>
        <end position="83"/>
    </location>
</feature>
<feature type="region of interest" description="Disordered" evidence="1">
    <location>
        <begin position="116"/>
        <end position="138"/>
    </location>
</feature>
<dbReference type="EMBL" id="BAABUJ010000027">
    <property type="protein sequence ID" value="GAA5803332.1"/>
    <property type="molecule type" value="Genomic_DNA"/>
</dbReference>
<comment type="caution">
    <text evidence="2">The sequence shown here is derived from an EMBL/GenBank/DDBJ whole genome shotgun (WGS) entry which is preliminary data.</text>
</comment>
<sequence length="138" mass="15723">MDFKKSLLDHLSSTNGSTMKETFDLMIQHAKEQDPEFVKLYKWPTNASESTERQLANSNLTRTDEEDLTDQTPESSSTSAQKETLFSVPLDQKLVDIWDVFLNHVVQSLSASSNEKHDYIYGNDDDDDNDADDDDVIE</sequence>
<evidence type="ECO:0000313" key="2">
    <source>
        <dbReference type="EMBL" id="GAA5803332.1"/>
    </source>
</evidence>
<protein>
    <submittedName>
        <fullName evidence="2">Uncharacterized protein</fullName>
    </submittedName>
</protein>
<evidence type="ECO:0000256" key="1">
    <source>
        <dbReference type="SAM" id="MobiDB-lite"/>
    </source>
</evidence>
<feature type="compositionally biased region" description="Acidic residues" evidence="1">
    <location>
        <begin position="123"/>
        <end position="138"/>
    </location>
</feature>
<evidence type="ECO:0000313" key="3">
    <source>
        <dbReference type="Proteomes" id="UP001476247"/>
    </source>
</evidence>